<name>A0A8H9I7D6_9GAMM</name>
<evidence type="ECO:0000256" key="3">
    <source>
        <dbReference type="ARBA" id="ARBA00022801"/>
    </source>
</evidence>
<evidence type="ECO:0000259" key="4">
    <source>
        <dbReference type="Pfam" id="PF04586"/>
    </source>
</evidence>
<organism evidence="5 6">
    <name type="scientific">Vreelandella hamiltonii</name>
    <dbReference type="NCBI Taxonomy" id="502829"/>
    <lineage>
        <taxon>Bacteria</taxon>
        <taxon>Pseudomonadati</taxon>
        <taxon>Pseudomonadota</taxon>
        <taxon>Gammaproteobacteria</taxon>
        <taxon>Oceanospirillales</taxon>
        <taxon>Halomonadaceae</taxon>
        <taxon>Vreelandella</taxon>
    </lineage>
</organism>
<dbReference type="RefSeq" id="WP_189463088.1">
    <property type="nucleotide sequence ID" value="NZ_BMXN01000005.1"/>
</dbReference>
<keyword evidence="6" id="KW-1185">Reference proteome</keyword>
<evidence type="ECO:0000313" key="6">
    <source>
        <dbReference type="Proteomes" id="UP000623776"/>
    </source>
</evidence>
<dbReference type="Proteomes" id="UP000623776">
    <property type="component" value="Unassembled WGS sequence"/>
</dbReference>
<dbReference type="EMBL" id="BMXN01000005">
    <property type="protein sequence ID" value="GGW22955.1"/>
    <property type="molecule type" value="Genomic_DNA"/>
</dbReference>
<dbReference type="Pfam" id="PF04586">
    <property type="entry name" value="Peptidase_S78"/>
    <property type="match status" value="1"/>
</dbReference>
<dbReference type="InterPro" id="IPR054613">
    <property type="entry name" value="Peptidase_S78_dom"/>
</dbReference>
<keyword evidence="3" id="KW-0378">Hydrolase</keyword>
<evidence type="ECO:0000313" key="5">
    <source>
        <dbReference type="EMBL" id="GGW22955.1"/>
    </source>
</evidence>
<protein>
    <recommendedName>
        <fullName evidence="4">Prohead serine protease domain-containing protein</fullName>
    </recommendedName>
</protein>
<dbReference type="GO" id="GO:0006508">
    <property type="term" value="P:proteolysis"/>
    <property type="evidence" value="ECO:0007669"/>
    <property type="project" value="UniProtKB-KW"/>
</dbReference>
<dbReference type="InterPro" id="IPR006433">
    <property type="entry name" value="Prohead_protease"/>
</dbReference>
<comment type="caution">
    <text evidence="5">The sequence shown here is derived from an EMBL/GenBank/DDBJ whole genome shotgun (WGS) entry which is preliminary data.</text>
</comment>
<keyword evidence="2" id="KW-0645">Protease</keyword>
<gene>
    <name evidence="5" type="ORF">GCM10007157_12630</name>
</gene>
<dbReference type="NCBIfam" id="TIGR01543">
    <property type="entry name" value="proheadase_HK97"/>
    <property type="match status" value="1"/>
</dbReference>
<feature type="domain" description="Prohead serine protease" evidence="4">
    <location>
        <begin position="13"/>
        <end position="157"/>
    </location>
</feature>
<dbReference type="GO" id="GO:0008233">
    <property type="term" value="F:peptidase activity"/>
    <property type="evidence" value="ECO:0007669"/>
    <property type="project" value="UniProtKB-KW"/>
</dbReference>
<sequence>MERRASTELKPKGRKLTGYVARFDEPTDLGEFVEVVRAGAFTRTLAGTGAQNIRAIYEHDGRALLGRLGAGTLRLTEDAVGLAFEIDLPDTTLGRDLAHLVERGDVAGCSFGFLPVSDAWSEREGRAVRELTDVDLIEVTITASPAYDTTSVQVRASQPLGIRLARLYVEACQ</sequence>
<proteinExistence type="predicted"/>
<evidence type="ECO:0000256" key="2">
    <source>
        <dbReference type="ARBA" id="ARBA00022670"/>
    </source>
</evidence>
<keyword evidence="1" id="KW-1188">Viral release from host cell</keyword>
<dbReference type="AlphaFoldDB" id="A0A8H9I7D6"/>
<reference evidence="6" key="1">
    <citation type="journal article" date="2019" name="Int. J. Syst. Evol. Microbiol.">
        <title>The Global Catalogue of Microorganisms (GCM) 10K type strain sequencing project: providing services to taxonomists for standard genome sequencing and annotation.</title>
        <authorList>
            <consortium name="The Broad Institute Genomics Platform"/>
            <consortium name="The Broad Institute Genome Sequencing Center for Infectious Disease"/>
            <person name="Wu L."/>
            <person name="Ma J."/>
        </authorList>
    </citation>
    <scope>NUCLEOTIDE SEQUENCE [LARGE SCALE GENOMIC DNA]</scope>
    <source>
        <strain evidence="6">KCTC 22154</strain>
    </source>
</reference>
<evidence type="ECO:0000256" key="1">
    <source>
        <dbReference type="ARBA" id="ARBA00022612"/>
    </source>
</evidence>
<accession>A0A8H9I7D6</accession>